<evidence type="ECO:0000256" key="4">
    <source>
        <dbReference type="ARBA" id="ARBA00022801"/>
    </source>
</evidence>
<dbReference type="GO" id="GO:0008270">
    <property type="term" value="F:zinc ion binding"/>
    <property type="evidence" value="ECO:0007669"/>
    <property type="project" value="InterPro"/>
</dbReference>
<dbReference type="PANTHER" id="PTHR43668">
    <property type="entry name" value="ALLANTOINASE"/>
    <property type="match status" value="1"/>
</dbReference>
<dbReference type="NCBIfam" id="NF004839">
    <property type="entry name" value="PRK06189.1"/>
    <property type="match status" value="1"/>
</dbReference>
<evidence type="ECO:0000256" key="5">
    <source>
        <dbReference type="ARBA" id="ARBA00022833"/>
    </source>
</evidence>
<gene>
    <name evidence="6 8" type="primary">allB</name>
    <name evidence="6" type="synonym">pucH</name>
    <name evidence="8" type="ORF">BACVE_002559</name>
</gene>
<dbReference type="Gene3D" id="2.30.40.10">
    <property type="entry name" value="Urease, subunit C, domain 1"/>
    <property type="match status" value="1"/>
</dbReference>
<dbReference type="NCBIfam" id="TIGR03178">
    <property type="entry name" value="allantoinase"/>
    <property type="match status" value="1"/>
</dbReference>
<dbReference type="SUPFAM" id="SSF51556">
    <property type="entry name" value="Metallo-dependent hydrolases"/>
    <property type="match status" value="1"/>
</dbReference>
<feature type="binding site" description="via carbamate group" evidence="6">
    <location>
        <position position="147"/>
    </location>
    <ligand>
        <name>Zn(2+)</name>
        <dbReference type="ChEBI" id="CHEBI:29105"/>
        <label>1</label>
    </ligand>
</feature>
<evidence type="ECO:0000256" key="6">
    <source>
        <dbReference type="HAMAP-Rule" id="MF_01645"/>
    </source>
</evidence>
<dbReference type="HAMAP" id="MF_01645">
    <property type="entry name" value="Hydantoinase"/>
    <property type="match status" value="1"/>
</dbReference>
<feature type="binding site" evidence="6">
    <location>
        <position position="62"/>
    </location>
    <ligand>
        <name>Zn(2+)</name>
        <dbReference type="ChEBI" id="CHEBI:29105"/>
        <label>1</label>
    </ligand>
</feature>
<dbReference type="GO" id="GO:0050897">
    <property type="term" value="F:cobalt ion binding"/>
    <property type="evidence" value="ECO:0007669"/>
    <property type="project" value="InterPro"/>
</dbReference>
<feature type="binding site" evidence="6">
    <location>
        <position position="239"/>
    </location>
    <ligand>
        <name>Zn(2+)</name>
        <dbReference type="ChEBI" id="CHEBI:29105"/>
        <label>2</label>
    </ligand>
</feature>
<dbReference type="Gene3D" id="3.20.20.140">
    <property type="entry name" value="Metal-dependent hydrolases"/>
    <property type="match status" value="1"/>
</dbReference>
<comment type="cofactor">
    <cofactor evidence="6">
        <name>Zn(2+)</name>
        <dbReference type="ChEBI" id="CHEBI:29105"/>
    </cofactor>
    <text evidence="6">Binds 2 Zn(2+) ions per subunit.</text>
</comment>
<evidence type="ECO:0000259" key="7">
    <source>
        <dbReference type="Pfam" id="PF01979"/>
    </source>
</evidence>
<comment type="subunit">
    <text evidence="1 6">Homotetramer.</text>
</comment>
<dbReference type="SUPFAM" id="SSF51338">
    <property type="entry name" value="Composite domain of metallo-dependent hydrolases"/>
    <property type="match status" value="1"/>
</dbReference>
<evidence type="ECO:0000256" key="2">
    <source>
        <dbReference type="ARBA" id="ARBA00022631"/>
    </source>
</evidence>
<dbReference type="RefSeq" id="WP_017419462.1">
    <property type="nucleotide sequence ID" value="NZ_BDDG01000013.1"/>
</dbReference>
<dbReference type="GO" id="GO:0005737">
    <property type="term" value="C:cytoplasm"/>
    <property type="evidence" value="ECO:0007669"/>
    <property type="project" value="TreeGrafter"/>
</dbReference>
<proteinExistence type="inferred from homology"/>
<dbReference type="Pfam" id="PF01979">
    <property type="entry name" value="Amidohydro_1"/>
    <property type="match status" value="1"/>
</dbReference>
<dbReference type="Proteomes" id="UP000587477">
    <property type="component" value="Chromosome"/>
</dbReference>
<dbReference type="InterPro" id="IPR006680">
    <property type="entry name" value="Amidohydro-rel"/>
</dbReference>
<dbReference type="UniPathway" id="UPA00395">
    <property type="reaction ID" value="UER00653"/>
</dbReference>
<keyword evidence="2 6" id="KW-0659">Purine metabolism</keyword>
<name>A0A411AA18_BACVE</name>
<comment type="PTM">
    <text evidence="6">Carboxylation allows a single lysine to coordinate two zinc ions.</text>
</comment>
<evidence type="ECO:0000256" key="3">
    <source>
        <dbReference type="ARBA" id="ARBA00022723"/>
    </source>
</evidence>
<comment type="similarity">
    <text evidence="6">Belongs to the metallo-dependent hydrolases superfamily. Allantoinase family.</text>
</comment>
<comment type="pathway">
    <text evidence="6">Nitrogen metabolism; (S)-allantoin degradation; allantoate from (S)-allantoin: step 1/1.</text>
</comment>
<dbReference type="GO" id="GO:0000256">
    <property type="term" value="P:allantoin catabolic process"/>
    <property type="evidence" value="ECO:0007669"/>
    <property type="project" value="UniProtKB-UniRule"/>
</dbReference>
<feature type="binding site" description="via carbamate group" evidence="6">
    <location>
        <position position="147"/>
    </location>
    <ligand>
        <name>Zn(2+)</name>
        <dbReference type="ChEBI" id="CHEBI:29105"/>
        <label>2</label>
    </ligand>
</feature>
<dbReference type="GO" id="GO:0006145">
    <property type="term" value="P:purine nucleobase catabolic process"/>
    <property type="evidence" value="ECO:0007669"/>
    <property type="project" value="TreeGrafter"/>
</dbReference>
<organism evidence="8 9">
    <name type="scientific">Bacillus velezensis</name>
    <dbReference type="NCBI Taxonomy" id="492670"/>
    <lineage>
        <taxon>Bacteria</taxon>
        <taxon>Bacillati</taxon>
        <taxon>Bacillota</taxon>
        <taxon>Bacilli</taxon>
        <taxon>Bacillales</taxon>
        <taxon>Bacillaceae</taxon>
        <taxon>Bacillus</taxon>
        <taxon>Bacillus amyloliquefaciens group</taxon>
    </lineage>
</organism>
<dbReference type="InterPro" id="IPR017593">
    <property type="entry name" value="Allantoinase"/>
</dbReference>
<feature type="modified residue" description="N6-carboxylysine" evidence="6">
    <location>
        <position position="147"/>
    </location>
</feature>
<accession>A0A411AA18</accession>
<dbReference type="InterPro" id="IPR047604">
    <property type="entry name" value="Allantoinase_bact"/>
</dbReference>
<keyword evidence="5 6" id="KW-0862">Zinc</keyword>
<feature type="domain" description="Amidohydrolase-related" evidence="7">
    <location>
        <begin position="51"/>
        <end position="426"/>
    </location>
</feature>
<dbReference type="InterPro" id="IPR050138">
    <property type="entry name" value="DHOase/Allantoinase_Hydrolase"/>
</dbReference>
<dbReference type="InterPro" id="IPR032466">
    <property type="entry name" value="Metal_Hydrolase"/>
</dbReference>
<evidence type="ECO:0000313" key="8">
    <source>
        <dbReference type="EMBL" id="QOY27546.1"/>
    </source>
</evidence>
<reference evidence="9" key="1">
    <citation type="submission" date="2020-10" db="EMBL/GenBank/DDBJ databases">
        <title>Complete genome sequence of Bacillus velezensis NST6.</title>
        <authorList>
            <person name="Choi J."/>
        </authorList>
    </citation>
    <scope>NUCLEOTIDE SEQUENCE [LARGE SCALE GENOMIC DNA]</scope>
    <source>
        <strain evidence="9">NST6</strain>
    </source>
</reference>
<comment type="catalytic activity">
    <reaction evidence="6">
        <text>(S)-allantoin + H2O = allantoate + H(+)</text>
        <dbReference type="Rhea" id="RHEA:17029"/>
        <dbReference type="ChEBI" id="CHEBI:15377"/>
        <dbReference type="ChEBI" id="CHEBI:15378"/>
        <dbReference type="ChEBI" id="CHEBI:15678"/>
        <dbReference type="ChEBI" id="CHEBI:17536"/>
        <dbReference type="EC" id="3.5.2.5"/>
    </reaction>
</comment>
<evidence type="ECO:0000313" key="9">
    <source>
        <dbReference type="Proteomes" id="UP000587477"/>
    </source>
</evidence>
<keyword evidence="4 6" id="KW-0378">Hydrolase</keyword>
<dbReference type="AlphaFoldDB" id="A0A411AA18"/>
<feature type="binding site" evidence="6">
    <location>
        <position position="312"/>
    </location>
    <ligand>
        <name>Zn(2+)</name>
        <dbReference type="ChEBI" id="CHEBI:29105"/>
        <label>1</label>
    </ligand>
</feature>
<dbReference type="PANTHER" id="PTHR43668:SF4">
    <property type="entry name" value="ALLANTOINASE"/>
    <property type="match status" value="1"/>
</dbReference>
<dbReference type="GO" id="GO:0004038">
    <property type="term" value="F:allantoinase activity"/>
    <property type="evidence" value="ECO:0007669"/>
    <property type="project" value="UniProtKB-UniRule"/>
</dbReference>
<dbReference type="EC" id="3.5.2.5" evidence="6"/>
<evidence type="ECO:0000256" key="1">
    <source>
        <dbReference type="ARBA" id="ARBA00011881"/>
    </source>
</evidence>
<protein>
    <recommendedName>
        <fullName evidence="6">Allantoinase</fullName>
        <ecNumber evidence="6">3.5.2.5</ecNumber>
    </recommendedName>
    <alternativeName>
        <fullName evidence="6">Allantoin-utilizing enzyme</fullName>
    </alternativeName>
</protein>
<comment type="function">
    <text evidence="6">Catalyzes the conversion of allantoin (5-ureidohydantoin) to allantoic acid by hydrolytic cleavage of the five-member hydantoin ring.</text>
</comment>
<dbReference type="InterPro" id="IPR011059">
    <property type="entry name" value="Metal-dep_hydrolase_composite"/>
</dbReference>
<feature type="binding site" evidence="6">
    <location>
        <position position="60"/>
    </location>
    <ligand>
        <name>Zn(2+)</name>
        <dbReference type="ChEBI" id="CHEBI:29105"/>
        <label>1</label>
    </ligand>
</feature>
<dbReference type="EMBL" id="CP063687">
    <property type="protein sequence ID" value="QOY27546.1"/>
    <property type="molecule type" value="Genomic_DNA"/>
</dbReference>
<feature type="binding site" evidence="6">
    <location>
        <position position="183"/>
    </location>
    <ligand>
        <name>Zn(2+)</name>
        <dbReference type="ChEBI" id="CHEBI:29105"/>
        <label>2</label>
    </ligand>
</feature>
<sequence length="454" mass="49506">MAYDVIVKGAKAVRKGGTERADIAIKDGKIALIGPGIDENAEQVVQADGMYVFPGAVDCHVHFNEPGREEWEGIETGSNMLAAGGCTSYFDMPLNCIPSTVTAENLLAKAEIAERKSAVDFALWGGLMPGYTEHIRPMAEAGAIGFKAFLSKSGTDEFQSADERTLLKGMKEIAVCGKVLALHAESDALTRFLEAEYALQGKIDARAYASSRPEEAECEAVQRAIEYARATGCALHFVHISTKRAVLSIQQAKKDGLDVTVETCPHYLLFSFEDFFKKGAAAKCAPPLRSEADKEELIGVLAEGLIDMVSSDHSPCHPSLKREDNMFLSWGGISGGQFTLLGMIQLAIDHGIPFEHVARWTAEAPAERFGLTNKGRLEEGFDADFAIVRPEPFTVTKETMFSKHKQSLYEGRTFPYRIAATYSKGRCVYQDGGRKQSGAFGTFLKPSLIKEPIL</sequence>
<keyword evidence="3 6" id="KW-0479">Metal-binding</keyword>